<comment type="caution">
    <text evidence="2">The sequence shown here is derived from an EMBL/GenBank/DDBJ whole genome shotgun (WGS) entry which is preliminary data.</text>
</comment>
<evidence type="ECO:0000256" key="1">
    <source>
        <dbReference type="SAM" id="MobiDB-lite"/>
    </source>
</evidence>
<evidence type="ECO:0000313" key="2">
    <source>
        <dbReference type="EMBL" id="KAK4444256.1"/>
    </source>
</evidence>
<organism evidence="2 3">
    <name type="scientific">Podospora aff. communis PSN243</name>
    <dbReference type="NCBI Taxonomy" id="3040156"/>
    <lineage>
        <taxon>Eukaryota</taxon>
        <taxon>Fungi</taxon>
        <taxon>Dikarya</taxon>
        <taxon>Ascomycota</taxon>
        <taxon>Pezizomycotina</taxon>
        <taxon>Sordariomycetes</taxon>
        <taxon>Sordariomycetidae</taxon>
        <taxon>Sordariales</taxon>
        <taxon>Podosporaceae</taxon>
        <taxon>Podospora</taxon>
    </lineage>
</organism>
<evidence type="ECO:0000313" key="3">
    <source>
        <dbReference type="Proteomes" id="UP001321760"/>
    </source>
</evidence>
<dbReference type="Proteomes" id="UP001321760">
    <property type="component" value="Unassembled WGS sequence"/>
</dbReference>
<reference evidence="2" key="2">
    <citation type="submission" date="2023-05" db="EMBL/GenBank/DDBJ databases">
        <authorList>
            <consortium name="Lawrence Berkeley National Laboratory"/>
            <person name="Steindorff A."/>
            <person name="Hensen N."/>
            <person name="Bonometti L."/>
            <person name="Westerberg I."/>
            <person name="Brannstrom I.O."/>
            <person name="Guillou S."/>
            <person name="Cros-Aarteil S."/>
            <person name="Calhoun S."/>
            <person name="Haridas S."/>
            <person name="Kuo A."/>
            <person name="Mondo S."/>
            <person name="Pangilinan J."/>
            <person name="Riley R."/>
            <person name="Labutti K."/>
            <person name="Andreopoulos B."/>
            <person name="Lipzen A."/>
            <person name="Chen C."/>
            <person name="Yanf M."/>
            <person name="Daum C."/>
            <person name="Ng V."/>
            <person name="Clum A."/>
            <person name="Ohm R."/>
            <person name="Martin F."/>
            <person name="Silar P."/>
            <person name="Natvig D."/>
            <person name="Lalanne C."/>
            <person name="Gautier V."/>
            <person name="Ament-Velasquez S.L."/>
            <person name="Kruys A."/>
            <person name="Hutchinson M.I."/>
            <person name="Powell A.J."/>
            <person name="Barry K."/>
            <person name="Miller A.N."/>
            <person name="Grigoriev I.V."/>
            <person name="Debuchy R."/>
            <person name="Gladieux P."/>
            <person name="Thoren M.H."/>
            <person name="Johannesson H."/>
        </authorList>
    </citation>
    <scope>NUCLEOTIDE SEQUENCE</scope>
    <source>
        <strain evidence="2">PSN243</strain>
    </source>
</reference>
<keyword evidence="3" id="KW-1185">Reference proteome</keyword>
<gene>
    <name evidence="2" type="ORF">QBC34DRAFT_442751</name>
</gene>
<sequence>MPPKRGAKRPLEESDANPATTPAPKAKHLADHAYGNLEGSMKASGCGDTDEPFQAMDKCMLELIATLREELPEEKGEFVLKLATEDMGTEFDAEWAALNRLKKNGHPNKQERGCLDRARVSDMNDLFDRRRERRGTILKEKGDWAGNALNELAETRKRIEAYGIGKHFFRRSIKQLAELKGGKAPDCGCDYDSD</sequence>
<dbReference type="EMBL" id="MU865980">
    <property type="protein sequence ID" value="KAK4444256.1"/>
    <property type="molecule type" value="Genomic_DNA"/>
</dbReference>
<accession>A0AAV9G9K5</accession>
<dbReference type="AlphaFoldDB" id="A0AAV9G9K5"/>
<reference evidence="2" key="1">
    <citation type="journal article" date="2023" name="Mol. Phylogenet. Evol.">
        <title>Genome-scale phylogeny and comparative genomics of the fungal order Sordariales.</title>
        <authorList>
            <person name="Hensen N."/>
            <person name="Bonometti L."/>
            <person name="Westerberg I."/>
            <person name="Brannstrom I.O."/>
            <person name="Guillou S."/>
            <person name="Cros-Aarteil S."/>
            <person name="Calhoun S."/>
            <person name="Haridas S."/>
            <person name="Kuo A."/>
            <person name="Mondo S."/>
            <person name="Pangilinan J."/>
            <person name="Riley R."/>
            <person name="LaButti K."/>
            <person name="Andreopoulos B."/>
            <person name="Lipzen A."/>
            <person name="Chen C."/>
            <person name="Yan M."/>
            <person name="Daum C."/>
            <person name="Ng V."/>
            <person name="Clum A."/>
            <person name="Steindorff A."/>
            <person name="Ohm R.A."/>
            <person name="Martin F."/>
            <person name="Silar P."/>
            <person name="Natvig D.O."/>
            <person name="Lalanne C."/>
            <person name="Gautier V."/>
            <person name="Ament-Velasquez S.L."/>
            <person name="Kruys A."/>
            <person name="Hutchinson M.I."/>
            <person name="Powell A.J."/>
            <person name="Barry K."/>
            <person name="Miller A.N."/>
            <person name="Grigoriev I.V."/>
            <person name="Debuchy R."/>
            <person name="Gladieux P."/>
            <person name="Hiltunen Thoren M."/>
            <person name="Johannesson H."/>
        </authorList>
    </citation>
    <scope>NUCLEOTIDE SEQUENCE</scope>
    <source>
        <strain evidence="2">PSN243</strain>
    </source>
</reference>
<proteinExistence type="predicted"/>
<name>A0AAV9G9K5_9PEZI</name>
<protein>
    <submittedName>
        <fullName evidence="2">Uncharacterized protein</fullName>
    </submittedName>
</protein>
<feature type="region of interest" description="Disordered" evidence="1">
    <location>
        <begin position="1"/>
        <end position="45"/>
    </location>
</feature>